<dbReference type="EMBL" id="LBMM01013340">
    <property type="protein sequence ID" value="KMQ85699.1"/>
    <property type="molecule type" value="Genomic_DNA"/>
</dbReference>
<dbReference type="GO" id="GO:0016301">
    <property type="term" value="F:kinase activity"/>
    <property type="evidence" value="ECO:0007669"/>
    <property type="project" value="UniProtKB-KW"/>
</dbReference>
<feature type="region of interest" description="Disordered" evidence="1">
    <location>
        <begin position="82"/>
        <end position="102"/>
    </location>
</feature>
<comment type="caution">
    <text evidence="2">The sequence shown here is derived from an EMBL/GenBank/DDBJ whole genome shotgun (WGS) entry which is preliminary data.</text>
</comment>
<protein>
    <submittedName>
        <fullName evidence="2">Nucleoside diphosphate kinase 6</fullName>
    </submittedName>
</protein>
<gene>
    <name evidence="2" type="ORF">RF55_15595</name>
</gene>
<keyword evidence="3" id="KW-1185">Reference proteome</keyword>
<name>A0A0J7K626_LASNI</name>
<dbReference type="OrthoDB" id="7550158at2759"/>
<sequence>MGNKSTGQSPIVFDYFLEFDDIFGSKPSVKPLAIASSSKQVNIQQDDSTDENLYESDKPERKKIKTSKLDQKIDGWKELFTKKDEEKEDERERRHRERMEMAEKTITAYGKLMEKLIDKL</sequence>
<accession>A0A0J7K626</accession>
<feature type="region of interest" description="Disordered" evidence="1">
    <location>
        <begin position="37"/>
        <end position="67"/>
    </location>
</feature>
<proteinExistence type="predicted"/>
<reference evidence="2 3" key="1">
    <citation type="submission" date="2015-04" db="EMBL/GenBank/DDBJ databases">
        <title>Lasius niger genome sequencing.</title>
        <authorList>
            <person name="Konorov E.A."/>
            <person name="Nikitin M.A."/>
            <person name="Kirill M.V."/>
            <person name="Chang P."/>
        </authorList>
    </citation>
    <scope>NUCLEOTIDE SEQUENCE [LARGE SCALE GENOMIC DNA]</scope>
    <source>
        <tissue evidence="2">Whole</tissue>
    </source>
</reference>
<dbReference type="AlphaFoldDB" id="A0A0J7K626"/>
<evidence type="ECO:0000313" key="3">
    <source>
        <dbReference type="Proteomes" id="UP000036403"/>
    </source>
</evidence>
<evidence type="ECO:0000256" key="1">
    <source>
        <dbReference type="SAM" id="MobiDB-lite"/>
    </source>
</evidence>
<organism evidence="2 3">
    <name type="scientific">Lasius niger</name>
    <name type="common">Black garden ant</name>
    <dbReference type="NCBI Taxonomy" id="67767"/>
    <lineage>
        <taxon>Eukaryota</taxon>
        <taxon>Metazoa</taxon>
        <taxon>Ecdysozoa</taxon>
        <taxon>Arthropoda</taxon>
        <taxon>Hexapoda</taxon>
        <taxon>Insecta</taxon>
        <taxon>Pterygota</taxon>
        <taxon>Neoptera</taxon>
        <taxon>Endopterygota</taxon>
        <taxon>Hymenoptera</taxon>
        <taxon>Apocrita</taxon>
        <taxon>Aculeata</taxon>
        <taxon>Formicoidea</taxon>
        <taxon>Formicidae</taxon>
        <taxon>Formicinae</taxon>
        <taxon>Lasius</taxon>
        <taxon>Lasius</taxon>
    </lineage>
</organism>
<feature type="compositionally biased region" description="Polar residues" evidence="1">
    <location>
        <begin position="37"/>
        <end position="46"/>
    </location>
</feature>
<keyword evidence="2" id="KW-0418">Kinase</keyword>
<keyword evidence="2" id="KW-0808">Transferase</keyword>
<dbReference type="Proteomes" id="UP000036403">
    <property type="component" value="Unassembled WGS sequence"/>
</dbReference>
<evidence type="ECO:0000313" key="2">
    <source>
        <dbReference type="EMBL" id="KMQ85699.1"/>
    </source>
</evidence>
<dbReference type="PaxDb" id="67767-A0A0J7K626"/>